<feature type="region of interest" description="Disordered" evidence="1">
    <location>
        <begin position="82"/>
        <end position="121"/>
    </location>
</feature>
<evidence type="ECO:0000256" key="1">
    <source>
        <dbReference type="SAM" id="MobiDB-lite"/>
    </source>
</evidence>
<protein>
    <submittedName>
        <fullName evidence="2">Uncharacterized protein</fullName>
    </submittedName>
</protein>
<feature type="compositionally biased region" description="Basic residues" evidence="1">
    <location>
        <begin position="7"/>
        <end position="16"/>
    </location>
</feature>
<accession>A0AAU7PIN0</accession>
<name>A0AAU7PIN0_9CAUD</name>
<proteinExistence type="predicted"/>
<feature type="compositionally biased region" description="Basic and acidic residues" evidence="1">
    <location>
        <begin position="91"/>
        <end position="106"/>
    </location>
</feature>
<sequence length="121" mass="13896">MAAKQQLTKRRRGKGRPLKEESNAIQLEKNLLDLKTKMIAMIPDAHQVLRDLMMNASTKDNIRENIARFVIEKGEEMMSDYFDEENESEEETKNVDDGNKVPEKAPSKPFTTDIVPFKQNG</sequence>
<reference evidence="2" key="1">
    <citation type="submission" date="2024-04" db="EMBL/GenBank/DDBJ databases">
        <authorList>
            <person name="Jaglan A.B."/>
            <person name="Vashisth M."/>
            <person name="Anand T."/>
            <person name="Virmani N."/>
            <person name="Bera B."/>
            <person name="Vaid R."/>
        </authorList>
    </citation>
    <scope>NUCLEOTIDE SEQUENCE</scope>
</reference>
<dbReference type="EMBL" id="PP595732">
    <property type="protein sequence ID" value="XBS49857.1"/>
    <property type="molecule type" value="Genomic_DNA"/>
</dbReference>
<evidence type="ECO:0000313" key="2">
    <source>
        <dbReference type="EMBL" id="XBS49857.1"/>
    </source>
</evidence>
<feature type="region of interest" description="Disordered" evidence="1">
    <location>
        <begin position="1"/>
        <end position="22"/>
    </location>
</feature>
<organism evidence="2">
    <name type="scientific">Salmonella phage SalP219</name>
    <dbReference type="NCBI Taxonomy" id="3158864"/>
    <lineage>
        <taxon>Viruses</taxon>
        <taxon>Duplodnaviria</taxon>
        <taxon>Heunggongvirae</taxon>
        <taxon>Uroviricota</taxon>
        <taxon>Caudoviricetes</taxon>
        <taxon>Vequintavirinae</taxon>
        <taxon>Seunavirus</taxon>
    </lineage>
</organism>